<keyword evidence="3" id="KW-1185">Reference proteome</keyword>
<keyword evidence="1" id="KW-0732">Signal</keyword>
<evidence type="ECO:0000313" key="3">
    <source>
        <dbReference type="Proteomes" id="UP001221898"/>
    </source>
</evidence>
<organism evidence="2 3">
    <name type="scientific">Aldrovandia affinis</name>
    <dbReference type="NCBI Taxonomy" id="143900"/>
    <lineage>
        <taxon>Eukaryota</taxon>
        <taxon>Metazoa</taxon>
        <taxon>Chordata</taxon>
        <taxon>Craniata</taxon>
        <taxon>Vertebrata</taxon>
        <taxon>Euteleostomi</taxon>
        <taxon>Actinopterygii</taxon>
        <taxon>Neopterygii</taxon>
        <taxon>Teleostei</taxon>
        <taxon>Notacanthiformes</taxon>
        <taxon>Halosauridae</taxon>
        <taxon>Aldrovandia</taxon>
    </lineage>
</organism>
<dbReference type="EMBL" id="JAINUG010002801">
    <property type="protein sequence ID" value="KAJ8346335.1"/>
    <property type="molecule type" value="Genomic_DNA"/>
</dbReference>
<dbReference type="AlphaFoldDB" id="A0AAD7QZZ8"/>
<evidence type="ECO:0000313" key="2">
    <source>
        <dbReference type="EMBL" id="KAJ8346335.1"/>
    </source>
</evidence>
<dbReference type="Proteomes" id="UP001221898">
    <property type="component" value="Unassembled WGS sequence"/>
</dbReference>
<protein>
    <submittedName>
        <fullName evidence="2">Uncharacterized protein</fullName>
    </submittedName>
</protein>
<reference evidence="2" key="1">
    <citation type="journal article" date="2023" name="Science">
        <title>Genome structures resolve the early diversification of teleost fishes.</title>
        <authorList>
            <person name="Parey E."/>
            <person name="Louis A."/>
            <person name="Montfort J."/>
            <person name="Bouchez O."/>
            <person name="Roques C."/>
            <person name="Iampietro C."/>
            <person name="Lluch J."/>
            <person name="Castinel A."/>
            <person name="Donnadieu C."/>
            <person name="Desvignes T."/>
            <person name="Floi Bucao C."/>
            <person name="Jouanno E."/>
            <person name="Wen M."/>
            <person name="Mejri S."/>
            <person name="Dirks R."/>
            <person name="Jansen H."/>
            <person name="Henkel C."/>
            <person name="Chen W.J."/>
            <person name="Zahm M."/>
            <person name="Cabau C."/>
            <person name="Klopp C."/>
            <person name="Thompson A.W."/>
            <person name="Robinson-Rechavi M."/>
            <person name="Braasch I."/>
            <person name="Lecointre G."/>
            <person name="Bobe J."/>
            <person name="Postlethwait J.H."/>
            <person name="Berthelot C."/>
            <person name="Roest Crollius H."/>
            <person name="Guiguen Y."/>
        </authorList>
    </citation>
    <scope>NUCLEOTIDE SEQUENCE</scope>
    <source>
        <strain evidence="2">NC1722</strain>
    </source>
</reference>
<proteinExistence type="predicted"/>
<comment type="caution">
    <text evidence="2">The sequence shown here is derived from an EMBL/GenBank/DDBJ whole genome shotgun (WGS) entry which is preliminary data.</text>
</comment>
<name>A0AAD7QZZ8_9TELE</name>
<sequence>MASFLLLLHLLPPQPAGRKRTRKISVAQAIDHLVVFHKSCTSLDAHLEREENRQPYLLTSGTSKEAISSFFIVFDKKLIPCLLREDDAIYEEAYFKQVTALQDWCRASKLEMNVSKTK</sequence>
<evidence type="ECO:0000256" key="1">
    <source>
        <dbReference type="SAM" id="SignalP"/>
    </source>
</evidence>
<accession>A0AAD7QZZ8</accession>
<feature type="signal peptide" evidence="1">
    <location>
        <begin position="1"/>
        <end position="18"/>
    </location>
</feature>
<feature type="chain" id="PRO_5042152300" evidence="1">
    <location>
        <begin position="19"/>
        <end position="118"/>
    </location>
</feature>
<gene>
    <name evidence="2" type="ORF">AAFF_G00212090</name>
</gene>